<keyword evidence="3 5" id="KW-0808">Transferase</keyword>
<feature type="transmembrane region" description="Helical" evidence="4">
    <location>
        <begin position="330"/>
        <end position="348"/>
    </location>
</feature>
<evidence type="ECO:0000313" key="5">
    <source>
        <dbReference type="EMBL" id="HGG93501.1"/>
    </source>
</evidence>
<dbReference type="Pfam" id="PF13641">
    <property type="entry name" value="Glyco_tranf_2_3"/>
    <property type="match status" value="1"/>
</dbReference>
<dbReference type="InterPro" id="IPR029044">
    <property type="entry name" value="Nucleotide-diphossugar_trans"/>
</dbReference>
<protein>
    <submittedName>
        <fullName evidence="5">Glycosyltransferase</fullName>
    </submittedName>
</protein>
<name>A0A7C4AIC5_9BACT</name>
<comment type="caution">
    <text evidence="5">The sequence shown here is derived from an EMBL/GenBank/DDBJ whole genome shotgun (WGS) entry which is preliminary data.</text>
</comment>
<dbReference type="PANTHER" id="PTHR43630:SF1">
    <property type="entry name" value="POLY-BETA-1,6-N-ACETYL-D-GLUCOSAMINE SYNTHASE"/>
    <property type="match status" value="1"/>
</dbReference>
<dbReference type="PANTHER" id="PTHR43630">
    <property type="entry name" value="POLY-BETA-1,6-N-ACETYL-D-GLUCOSAMINE SYNTHASE"/>
    <property type="match status" value="1"/>
</dbReference>
<keyword evidence="4" id="KW-0812">Transmembrane</keyword>
<sequence>MSVLSLLAALAMIPLAFWLALLGALALISLYARRRLVLPRPGATARLAVLIPAHDEELLIASTVKAILATAYPQELRTVVVVADNCSDRTAELARQAGAICLERHDTQRRGKAFALEFGLAALPDLGDFDAVVLFDADSKPEPDFLARMAAWVADGREVIQGRYDVLEPERTWFTRLTSIAMTLKNLWQYPGLDRLGQSVPLRGTGMCLSRRIVERHGWPGRSLTEDLDATIAFLSAGIRITYDPGAVTLQYMPPDMASALVQRRRWSAGENEARAPLTRLIRDRMRCRDILGALHGLYLAMPPFSMHFAACIGLAGVALLPVLAGEPGAVFRAALALSAAHAAYFLLGLSELGLRRENLAALGMIPVYAAWRTWVHVAASIGRVTNWDRTPRV</sequence>
<reference evidence="5" key="1">
    <citation type="journal article" date="2020" name="mSystems">
        <title>Genome- and Community-Level Interaction Insights into Carbon Utilization and Element Cycling Functions of Hydrothermarchaeota in Hydrothermal Sediment.</title>
        <authorList>
            <person name="Zhou Z."/>
            <person name="Liu Y."/>
            <person name="Xu W."/>
            <person name="Pan J."/>
            <person name="Luo Z.H."/>
            <person name="Li M."/>
        </authorList>
    </citation>
    <scope>NUCLEOTIDE SEQUENCE [LARGE SCALE GENOMIC DNA]</scope>
    <source>
        <strain evidence="5">SpSt-413</strain>
    </source>
</reference>
<gene>
    <name evidence="5" type="ORF">ENR59_11210</name>
</gene>
<proteinExistence type="inferred from homology"/>
<evidence type="ECO:0000256" key="2">
    <source>
        <dbReference type="ARBA" id="ARBA00022676"/>
    </source>
</evidence>
<organism evidence="5">
    <name type="scientific">Fundidesulfovibrio putealis</name>
    <dbReference type="NCBI Taxonomy" id="270496"/>
    <lineage>
        <taxon>Bacteria</taxon>
        <taxon>Pseudomonadati</taxon>
        <taxon>Thermodesulfobacteriota</taxon>
        <taxon>Desulfovibrionia</taxon>
        <taxon>Desulfovibrionales</taxon>
        <taxon>Desulfovibrionaceae</taxon>
        <taxon>Fundidesulfovibrio</taxon>
    </lineage>
</organism>
<dbReference type="EMBL" id="DSRP01000777">
    <property type="protein sequence ID" value="HGG93501.1"/>
    <property type="molecule type" value="Genomic_DNA"/>
</dbReference>
<feature type="transmembrane region" description="Helical" evidence="4">
    <location>
        <begin position="6"/>
        <end position="32"/>
    </location>
</feature>
<comment type="similarity">
    <text evidence="1">Belongs to the glycosyltransferase 2 family.</text>
</comment>
<feature type="transmembrane region" description="Helical" evidence="4">
    <location>
        <begin position="291"/>
        <end position="324"/>
    </location>
</feature>
<dbReference type="GO" id="GO:0016757">
    <property type="term" value="F:glycosyltransferase activity"/>
    <property type="evidence" value="ECO:0007669"/>
    <property type="project" value="UniProtKB-KW"/>
</dbReference>
<accession>A0A7C4AIC5</accession>
<keyword evidence="4" id="KW-1133">Transmembrane helix</keyword>
<dbReference type="SUPFAM" id="SSF53448">
    <property type="entry name" value="Nucleotide-diphospho-sugar transferases"/>
    <property type="match status" value="1"/>
</dbReference>
<dbReference type="AlphaFoldDB" id="A0A7C4AIC5"/>
<evidence type="ECO:0000256" key="1">
    <source>
        <dbReference type="ARBA" id="ARBA00006739"/>
    </source>
</evidence>
<dbReference type="CDD" id="cd06438">
    <property type="entry name" value="EpsO_like"/>
    <property type="match status" value="1"/>
</dbReference>
<keyword evidence="2" id="KW-0328">Glycosyltransferase</keyword>
<evidence type="ECO:0000256" key="3">
    <source>
        <dbReference type="ARBA" id="ARBA00022679"/>
    </source>
</evidence>
<dbReference type="Gene3D" id="3.90.550.10">
    <property type="entry name" value="Spore Coat Polysaccharide Biosynthesis Protein SpsA, Chain A"/>
    <property type="match status" value="1"/>
</dbReference>
<keyword evidence="4" id="KW-0472">Membrane</keyword>
<evidence type="ECO:0000256" key="4">
    <source>
        <dbReference type="SAM" id="Phobius"/>
    </source>
</evidence>